<feature type="compositionally biased region" description="Polar residues" evidence="1">
    <location>
        <begin position="124"/>
        <end position="133"/>
    </location>
</feature>
<dbReference type="Gene3D" id="2.60.40.10">
    <property type="entry name" value="Immunoglobulins"/>
    <property type="match status" value="1"/>
</dbReference>
<feature type="signal peptide" evidence="2">
    <location>
        <begin position="1"/>
        <end position="30"/>
    </location>
</feature>
<evidence type="ECO:0000313" key="3">
    <source>
        <dbReference type="EMBL" id="GGJ00181.1"/>
    </source>
</evidence>
<evidence type="ECO:0000313" key="4">
    <source>
        <dbReference type="Proteomes" id="UP000637695"/>
    </source>
</evidence>
<keyword evidence="2" id="KW-0732">Signal</keyword>
<dbReference type="EMBL" id="BMOY01000007">
    <property type="protein sequence ID" value="GGJ00181.1"/>
    <property type="molecule type" value="Genomic_DNA"/>
</dbReference>
<keyword evidence="4" id="KW-1185">Reference proteome</keyword>
<sequence length="318" mass="33435">MIRWNKNQALASALAACLATGLVSAPAVWARGAADQQAEFTAHYQHNQQLEAQLLQQAEAGNVNNDTIAKLKATIDTLNQQIAALYVAEQALANAEATIPAEQQTNATLQALLQQKAKLESQIKSDQQASKGNKGNHRGAQARADLQNRQALMAQLNQINFQIKQLQRQASQWQKKPLAGALQELQSSIFHLQAAVIHYTNLWIQLEKPQASASVPASITGLAYVASTVTVPADGSAPVTDVVAAQPTVKDAAGNVLSANGVYKLSGPSGAKGVSIDPTTGTITVLPGATPGVYTVTYTQGKVSESVTITVTAQAAAQ</sequence>
<evidence type="ECO:0000256" key="1">
    <source>
        <dbReference type="SAM" id="MobiDB-lite"/>
    </source>
</evidence>
<dbReference type="InterPro" id="IPR013783">
    <property type="entry name" value="Ig-like_fold"/>
</dbReference>
<proteinExistence type="predicted"/>
<dbReference type="PROSITE" id="PS51257">
    <property type="entry name" value="PROKAR_LIPOPROTEIN"/>
    <property type="match status" value="1"/>
</dbReference>
<name>A0A917K5U7_9BACL</name>
<dbReference type="AlphaFoldDB" id="A0A917K5U7"/>
<protein>
    <submittedName>
        <fullName evidence="3">Uncharacterized protein</fullName>
    </submittedName>
</protein>
<reference evidence="3" key="1">
    <citation type="journal article" date="2014" name="Int. J. Syst. Evol. Microbiol.">
        <title>Complete genome sequence of Corynebacterium casei LMG S-19264T (=DSM 44701T), isolated from a smear-ripened cheese.</title>
        <authorList>
            <consortium name="US DOE Joint Genome Institute (JGI-PGF)"/>
            <person name="Walter F."/>
            <person name="Albersmeier A."/>
            <person name="Kalinowski J."/>
            <person name="Ruckert C."/>
        </authorList>
    </citation>
    <scope>NUCLEOTIDE SEQUENCE</scope>
    <source>
        <strain evidence="3">JCM 18487</strain>
    </source>
</reference>
<gene>
    <name evidence="3" type="ORF">GCM10010885_06780</name>
</gene>
<accession>A0A917K5U7</accession>
<dbReference type="Proteomes" id="UP000637695">
    <property type="component" value="Unassembled WGS sequence"/>
</dbReference>
<evidence type="ECO:0000256" key="2">
    <source>
        <dbReference type="SAM" id="SignalP"/>
    </source>
</evidence>
<feature type="chain" id="PRO_5038361166" evidence="2">
    <location>
        <begin position="31"/>
        <end position="318"/>
    </location>
</feature>
<dbReference type="RefSeq" id="WP_188881158.1">
    <property type="nucleotide sequence ID" value="NZ_BMOY01000007.1"/>
</dbReference>
<reference evidence="3" key="2">
    <citation type="submission" date="2020-09" db="EMBL/GenBank/DDBJ databases">
        <authorList>
            <person name="Sun Q."/>
            <person name="Ohkuma M."/>
        </authorList>
    </citation>
    <scope>NUCLEOTIDE SEQUENCE</scope>
    <source>
        <strain evidence="3">JCM 18487</strain>
    </source>
</reference>
<comment type="caution">
    <text evidence="3">The sequence shown here is derived from an EMBL/GenBank/DDBJ whole genome shotgun (WGS) entry which is preliminary data.</text>
</comment>
<feature type="region of interest" description="Disordered" evidence="1">
    <location>
        <begin position="123"/>
        <end position="142"/>
    </location>
</feature>
<organism evidence="3 4">
    <name type="scientific">Alicyclobacillus cellulosilyticus</name>
    <dbReference type="NCBI Taxonomy" id="1003997"/>
    <lineage>
        <taxon>Bacteria</taxon>
        <taxon>Bacillati</taxon>
        <taxon>Bacillota</taxon>
        <taxon>Bacilli</taxon>
        <taxon>Bacillales</taxon>
        <taxon>Alicyclobacillaceae</taxon>
        <taxon>Alicyclobacillus</taxon>
    </lineage>
</organism>